<dbReference type="EMBL" id="LAZR01001307">
    <property type="protein sequence ID" value="KKN46888.1"/>
    <property type="molecule type" value="Genomic_DNA"/>
</dbReference>
<organism evidence="1">
    <name type="scientific">marine sediment metagenome</name>
    <dbReference type="NCBI Taxonomy" id="412755"/>
    <lineage>
        <taxon>unclassified sequences</taxon>
        <taxon>metagenomes</taxon>
        <taxon>ecological metagenomes</taxon>
    </lineage>
</organism>
<evidence type="ECO:0000313" key="1">
    <source>
        <dbReference type="EMBL" id="KKN46888.1"/>
    </source>
</evidence>
<accession>A0A0F9TZT4</accession>
<gene>
    <name evidence="1" type="ORF">LCGC14_0668550</name>
</gene>
<protein>
    <submittedName>
        <fullName evidence="1">Uncharacterized protein</fullName>
    </submittedName>
</protein>
<proteinExistence type="predicted"/>
<dbReference type="AlphaFoldDB" id="A0A0F9TZT4"/>
<comment type="caution">
    <text evidence="1">The sequence shown here is derived from an EMBL/GenBank/DDBJ whole genome shotgun (WGS) entry which is preliminary data.</text>
</comment>
<reference evidence="1" key="1">
    <citation type="journal article" date="2015" name="Nature">
        <title>Complex archaea that bridge the gap between prokaryotes and eukaryotes.</title>
        <authorList>
            <person name="Spang A."/>
            <person name="Saw J.H."/>
            <person name="Jorgensen S.L."/>
            <person name="Zaremba-Niedzwiedzka K."/>
            <person name="Martijn J."/>
            <person name="Lind A.E."/>
            <person name="van Eijk R."/>
            <person name="Schleper C."/>
            <person name="Guy L."/>
            <person name="Ettema T.J."/>
        </authorList>
    </citation>
    <scope>NUCLEOTIDE SEQUENCE</scope>
</reference>
<name>A0A0F9TZT4_9ZZZZ</name>
<sequence length="170" mass="18205">MAFRLLGNCPEVEFDPEVETREHFTSQEGVQKKDKTVPLKTSGTLRIVMDELVADNLALAIGGVVSTNTAGEKEIDILSNTVIAAKVRVVGTNDVGRKITANFNRVEFTPSSAFNLISEEFATFEATGEVLAVAGKFGIITFADPGTAGDTPPDIENYTILKGVVSIELI</sequence>